<dbReference type="STRING" id="264951.A0A443HUZ8"/>
<dbReference type="EMBL" id="RCNU01000005">
    <property type="protein sequence ID" value="RWQ95659.1"/>
    <property type="molecule type" value="Genomic_DNA"/>
</dbReference>
<feature type="compositionally biased region" description="Basic residues" evidence="1">
    <location>
        <begin position="590"/>
        <end position="599"/>
    </location>
</feature>
<dbReference type="PANTHER" id="PTHR28067">
    <property type="entry name" value="DNA REPLICATION REGULATOR SLD3"/>
    <property type="match status" value="1"/>
</dbReference>
<reference evidence="3 4" key="1">
    <citation type="journal article" date="2018" name="Front. Microbiol.">
        <title>Genomic and genetic insights into a cosmopolitan fungus, Paecilomyces variotii (Eurotiales).</title>
        <authorList>
            <person name="Urquhart A.S."/>
            <person name="Mondo S.J."/>
            <person name="Makela M.R."/>
            <person name="Hane J.K."/>
            <person name="Wiebenga A."/>
            <person name="He G."/>
            <person name="Mihaltcheva S."/>
            <person name="Pangilinan J."/>
            <person name="Lipzen A."/>
            <person name="Barry K."/>
            <person name="de Vries R.P."/>
            <person name="Grigoriev I.V."/>
            <person name="Idnurm A."/>
        </authorList>
    </citation>
    <scope>NUCLEOTIDE SEQUENCE [LARGE SCALE GENOMIC DNA]</scope>
    <source>
        <strain evidence="3 4">CBS 101075</strain>
    </source>
</reference>
<dbReference type="VEuPathDB" id="FungiDB:C8Q69DRAFT_527791"/>
<proteinExistence type="predicted"/>
<dbReference type="AlphaFoldDB" id="A0A443HUZ8"/>
<feature type="compositionally biased region" description="Basic residues" evidence="1">
    <location>
        <begin position="383"/>
        <end position="394"/>
    </location>
</feature>
<dbReference type="InterPro" id="IPR042511">
    <property type="entry name" value="Sld3"/>
</dbReference>
<feature type="region of interest" description="Disordered" evidence="1">
    <location>
        <begin position="461"/>
        <end position="481"/>
    </location>
</feature>
<feature type="region of interest" description="Disordered" evidence="1">
    <location>
        <begin position="565"/>
        <end position="653"/>
    </location>
</feature>
<keyword evidence="4" id="KW-1185">Reference proteome</keyword>
<sequence>MASRGSLSVLESTSLNALNKLYGPPPPFKKRKLDHDTQGEWSTSQFTIRVHDASSFGKSLTLESVVLLPRSRLPLSWLDVSLENPDIQAGQLFMANIPDLEDDLSAQKEPVVLVARFGHDSGLCVIERVKRGIYAVCRLARWVEEGDLFVAAKGWRRPDASTQEARDEFSRDNSTCEWWEVAKIDDNAVFEFGSSAKGIMLDVSLVFDSRAEDLAGAEGADDSHLSVSQSCDVFQDRKNHSSSDLALLENSFGASQDVPTPPEEQEIGIQPFQSTSFDDVVDNSTQDPMQSPDELLDGLRRQYLEALYASKTSVAYFAKGPLTRCRTAFQTSKDGSAKAGDLISFYRDAILPVKKVDLKYRETLPAMVNDIALASSEDEATSRTKKRKSKKKKLGKDGLYPEEQDFVKKWWKNRNVTEAATSAELSREGEVKRRIADLRLRETQLQILLILETIALEAAEQPGSKDAPGNQPDDAAKKAKSKKPQDLNVLLEILLDRLCIWHTVSFEEAVVADSVKTDEQSHLSGKKVESDILRDFCAEVIVPFYAGRLPDQCKSIVMKLGGPSAVSPVRPTPQSKGSSKPQPGAAIKRPQPHKSRRTLQRVLTDEQVASQKKPPSLLRSSTAPSVQDAKRESMEPFLTSVGSSVRGGIQKPKRVDNREVDLNAVAKQHEAKLKKMHKLIEQKKELDAAINALKKPNRELVAKDIAETAERRVSSGSARKSKNPVRNPLGQGVQVMATPRGSRKKDMTSGLPQPKSFVRSSVKHNQSSPFSSNVSVVPGSTVRPSHAPKAPESSMPTPNVRQKDDDAIQETPSRGMSKLSNPLVAMVKEGSESQPSSKYSGNLFKVPTLPPPRSVMDAEPTTPLPSRQSNARTLFEELPFGGTPSAIQETPPRQGARGPLVLEDVAPSSPAPVLDTPVKSGPRRPAVNPPNIPVTPDKSIYAQLGWDDDELAF</sequence>
<dbReference type="RefSeq" id="XP_028485304.1">
    <property type="nucleotide sequence ID" value="XM_028633656.1"/>
</dbReference>
<dbReference type="Proteomes" id="UP000283841">
    <property type="component" value="Unassembled WGS sequence"/>
</dbReference>
<feature type="region of interest" description="Disordered" evidence="1">
    <location>
        <begin position="710"/>
        <end position="805"/>
    </location>
</feature>
<evidence type="ECO:0000256" key="1">
    <source>
        <dbReference type="SAM" id="MobiDB-lite"/>
    </source>
</evidence>
<dbReference type="GO" id="GO:0006270">
    <property type="term" value="P:DNA replication initiation"/>
    <property type="evidence" value="ECO:0007669"/>
    <property type="project" value="InterPro"/>
</dbReference>
<dbReference type="PANTHER" id="PTHR28067:SF1">
    <property type="entry name" value="DNA REPLICATION REGULATOR SLD3"/>
    <property type="match status" value="1"/>
</dbReference>
<dbReference type="Pfam" id="PF08639">
    <property type="entry name" value="Sld3_STD"/>
    <property type="match status" value="1"/>
</dbReference>
<dbReference type="Gene3D" id="1.20.58.2130">
    <property type="match status" value="1"/>
</dbReference>
<evidence type="ECO:0000259" key="2">
    <source>
        <dbReference type="Pfam" id="PF08639"/>
    </source>
</evidence>
<dbReference type="GeneID" id="39602933"/>
<evidence type="ECO:0000313" key="4">
    <source>
        <dbReference type="Proteomes" id="UP000283841"/>
    </source>
</evidence>
<name>A0A443HUZ8_BYSSP</name>
<feature type="domain" description="DNA replication regulator Sld3 C-terminal" evidence="2">
    <location>
        <begin position="294"/>
        <end position="814"/>
    </location>
</feature>
<dbReference type="InterPro" id="IPR013948">
    <property type="entry name" value="DNA_replication_reg_Sld3_C"/>
</dbReference>
<feature type="region of interest" description="Disordered" evidence="1">
    <location>
        <begin position="376"/>
        <end position="396"/>
    </location>
</feature>
<feature type="compositionally biased region" description="Low complexity" evidence="1">
    <location>
        <begin position="767"/>
        <end position="780"/>
    </location>
</feature>
<protein>
    <submittedName>
        <fullName evidence="3">DNA replication regulator SLD3-domain-containing protein</fullName>
    </submittedName>
</protein>
<dbReference type="GO" id="GO:0031261">
    <property type="term" value="C:DNA replication preinitiation complex"/>
    <property type="evidence" value="ECO:0007669"/>
    <property type="project" value="TreeGrafter"/>
</dbReference>
<evidence type="ECO:0000313" key="3">
    <source>
        <dbReference type="EMBL" id="RWQ95659.1"/>
    </source>
</evidence>
<feature type="compositionally biased region" description="Polar residues" evidence="1">
    <location>
        <begin position="572"/>
        <end position="581"/>
    </location>
</feature>
<gene>
    <name evidence="3" type="ORF">C8Q69DRAFT_527791</name>
</gene>
<organism evidence="3 4">
    <name type="scientific">Byssochlamys spectabilis</name>
    <name type="common">Paecilomyces variotii</name>
    <dbReference type="NCBI Taxonomy" id="264951"/>
    <lineage>
        <taxon>Eukaryota</taxon>
        <taxon>Fungi</taxon>
        <taxon>Dikarya</taxon>
        <taxon>Ascomycota</taxon>
        <taxon>Pezizomycotina</taxon>
        <taxon>Eurotiomycetes</taxon>
        <taxon>Eurotiomycetidae</taxon>
        <taxon>Eurotiales</taxon>
        <taxon>Thermoascaceae</taxon>
        <taxon>Paecilomyces</taxon>
    </lineage>
</organism>
<comment type="caution">
    <text evidence="3">The sequence shown here is derived from an EMBL/GenBank/DDBJ whole genome shotgun (WGS) entry which is preliminary data.</text>
</comment>
<feature type="region of interest" description="Disordered" evidence="1">
    <location>
        <begin position="880"/>
        <end position="935"/>
    </location>
</feature>
<accession>A0A443HUZ8</accession>